<dbReference type="AlphaFoldDB" id="A0A9P6MRJ6"/>
<proteinExistence type="predicted"/>
<dbReference type="Proteomes" id="UP000703661">
    <property type="component" value="Unassembled WGS sequence"/>
</dbReference>
<sequence length="305" mass="33836">MGVFKYNVGDRVSIEYFVNVLGKDGKIVCTEKLVPTKLSIAEPEEILFSQSSYIQQEGFITPMVYTTENPFNFIPWYGGLAEVTITGMGCKEYHSDEWIAKDTLKIRQAVVKVEEKGCITQPSIQDGMLTWQAVGQAGCRINFHVDSALDRTASYGALQLLLQDTFYLIIENKRIHVANNADDDEPVLDAPTTDVAHDGFELPAGNENIVRFTDSPGMTLDGIRGEQVPIGGDAVLWWGIEAQATLDNGAWTVNSAKSGVTREPEIDPKSPNFMAEYNNYAQNSSLQLANYNKDTGCYVFTKDFM</sequence>
<gene>
    <name evidence="1" type="ORF">BGZ80_000880</name>
</gene>
<keyword evidence="2" id="KW-1185">Reference proteome</keyword>
<accession>A0A9P6MRJ6</accession>
<protein>
    <submittedName>
        <fullName evidence="1">Uncharacterized protein</fullName>
    </submittedName>
</protein>
<comment type="caution">
    <text evidence="1">The sequence shown here is derived from an EMBL/GenBank/DDBJ whole genome shotgun (WGS) entry which is preliminary data.</text>
</comment>
<evidence type="ECO:0000313" key="1">
    <source>
        <dbReference type="EMBL" id="KAG0011166.1"/>
    </source>
</evidence>
<organism evidence="1 2">
    <name type="scientific">Entomortierella chlamydospora</name>
    <dbReference type="NCBI Taxonomy" id="101097"/>
    <lineage>
        <taxon>Eukaryota</taxon>
        <taxon>Fungi</taxon>
        <taxon>Fungi incertae sedis</taxon>
        <taxon>Mucoromycota</taxon>
        <taxon>Mortierellomycotina</taxon>
        <taxon>Mortierellomycetes</taxon>
        <taxon>Mortierellales</taxon>
        <taxon>Mortierellaceae</taxon>
        <taxon>Entomortierella</taxon>
    </lineage>
</organism>
<reference evidence="1" key="1">
    <citation type="journal article" date="2020" name="Fungal Divers.">
        <title>Resolving the Mortierellaceae phylogeny through synthesis of multi-gene phylogenetics and phylogenomics.</title>
        <authorList>
            <person name="Vandepol N."/>
            <person name="Liber J."/>
            <person name="Desiro A."/>
            <person name="Na H."/>
            <person name="Kennedy M."/>
            <person name="Barry K."/>
            <person name="Grigoriev I.V."/>
            <person name="Miller A.N."/>
            <person name="O'Donnell K."/>
            <person name="Stajich J.E."/>
            <person name="Bonito G."/>
        </authorList>
    </citation>
    <scope>NUCLEOTIDE SEQUENCE</scope>
    <source>
        <strain evidence="1">NRRL 2769</strain>
    </source>
</reference>
<evidence type="ECO:0000313" key="2">
    <source>
        <dbReference type="Proteomes" id="UP000703661"/>
    </source>
</evidence>
<name>A0A9P6MRJ6_9FUNG</name>
<dbReference type="EMBL" id="JAAAID010001197">
    <property type="protein sequence ID" value="KAG0011166.1"/>
    <property type="molecule type" value="Genomic_DNA"/>
</dbReference>